<dbReference type="EMBL" id="AVOT02018244">
    <property type="protein sequence ID" value="MBW0504985.1"/>
    <property type="molecule type" value="Genomic_DNA"/>
</dbReference>
<evidence type="ECO:0000256" key="1">
    <source>
        <dbReference type="SAM" id="MobiDB-lite"/>
    </source>
</evidence>
<gene>
    <name evidence="2" type="ORF">O181_044700</name>
</gene>
<dbReference type="AlphaFoldDB" id="A0A9Q3HKE9"/>
<keyword evidence="3" id="KW-1185">Reference proteome</keyword>
<sequence>MPIQHLSPERQTRTQAVLTKIPRAPLDGTPSVPQLRAQLDRGTVWKTIFKVPGEDGEEEEDNYVEGEGSYGTEGDPAPVGVPQGTGGLTLGYSDQPFSHQSEPSLLAIMQQMTQIMANLKAASSPESSRPPAFKIPSMKAPKFFDETQPFKVKSRIQS</sequence>
<dbReference type="Proteomes" id="UP000765509">
    <property type="component" value="Unassembled WGS sequence"/>
</dbReference>
<feature type="compositionally biased region" description="Acidic residues" evidence="1">
    <location>
        <begin position="54"/>
        <end position="64"/>
    </location>
</feature>
<reference evidence="2" key="1">
    <citation type="submission" date="2021-03" db="EMBL/GenBank/DDBJ databases">
        <title>Draft genome sequence of rust myrtle Austropuccinia psidii MF-1, a brazilian biotype.</title>
        <authorList>
            <person name="Quecine M.C."/>
            <person name="Pachon D.M.R."/>
            <person name="Bonatelli M.L."/>
            <person name="Correr F.H."/>
            <person name="Franceschini L.M."/>
            <person name="Leite T.F."/>
            <person name="Margarido G.R.A."/>
            <person name="Almeida C.A."/>
            <person name="Ferrarezi J.A."/>
            <person name="Labate C.A."/>
        </authorList>
    </citation>
    <scope>NUCLEOTIDE SEQUENCE</scope>
    <source>
        <strain evidence="2">MF-1</strain>
    </source>
</reference>
<feature type="region of interest" description="Disordered" evidence="1">
    <location>
        <begin position="50"/>
        <end position="96"/>
    </location>
</feature>
<accession>A0A9Q3HKE9</accession>
<comment type="caution">
    <text evidence="2">The sequence shown here is derived from an EMBL/GenBank/DDBJ whole genome shotgun (WGS) entry which is preliminary data.</text>
</comment>
<organism evidence="2 3">
    <name type="scientific">Austropuccinia psidii MF-1</name>
    <dbReference type="NCBI Taxonomy" id="1389203"/>
    <lineage>
        <taxon>Eukaryota</taxon>
        <taxon>Fungi</taxon>
        <taxon>Dikarya</taxon>
        <taxon>Basidiomycota</taxon>
        <taxon>Pucciniomycotina</taxon>
        <taxon>Pucciniomycetes</taxon>
        <taxon>Pucciniales</taxon>
        <taxon>Sphaerophragmiaceae</taxon>
        <taxon>Austropuccinia</taxon>
    </lineage>
</organism>
<evidence type="ECO:0000313" key="3">
    <source>
        <dbReference type="Proteomes" id="UP000765509"/>
    </source>
</evidence>
<feature type="compositionally biased region" description="Low complexity" evidence="1">
    <location>
        <begin position="121"/>
        <end position="132"/>
    </location>
</feature>
<protein>
    <submittedName>
        <fullName evidence="2">Uncharacterized protein</fullName>
    </submittedName>
</protein>
<evidence type="ECO:0000313" key="2">
    <source>
        <dbReference type="EMBL" id="MBW0504985.1"/>
    </source>
</evidence>
<proteinExistence type="predicted"/>
<feature type="region of interest" description="Disordered" evidence="1">
    <location>
        <begin position="119"/>
        <end position="140"/>
    </location>
</feature>
<name>A0A9Q3HKE9_9BASI</name>
<feature type="non-terminal residue" evidence="2">
    <location>
        <position position="158"/>
    </location>
</feature>